<dbReference type="OrthoDB" id="4528334at2"/>
<protein>
    <recommendedName>
        <fullName evidence="1">DUF7691 domain-containing protein</fullName>
    </recommendedName>
</protein>
<comment type="caution">
    <text evidence="2">The sequence shown here is derived from an EMBL/GenBank/DDBJ whole genome shotgun (WGS) entry which is preliminary data.</text>
</comment>
<organism evidence="2 3">
    <name type="scientific">Kutzneria buriramensis</name>
    <dbReference type="NCBI Taxonomy" id="1045776"/>
    <lineage>
        <taxon>Bacteria</taxon>
        <taxon>Bacillati</taxon>
        <taxon>Actinomycetota</taxon>
        <taxon>Actinomycetes</taxon>
        <taxon>Pseudonocardiales</taxon>
        <taxon>Pseudonocardiaceae</taxon>
        <taxon>Kutzneria</taxon>
    </lineage>
</organism>
<proteinExistence type="predicted"/>
<reference evidence="2 3" key="1">
    <citation type="submission" date="2018-08" db="EMBL/GenBank/DDBJ databases">
        <title>Genomic Encyclopedia of Archaeal and Bacterial Type Strains, Phase II (KMG-II): from individual species to whole genera.</title>
        <authorList>
            <person name="Goeker M."/>
        </authorList>
    </citation>
    <scope>NUCLEOTIDE SEQUENCE [LARGE SCALE GENOMIC DNA]</scope>
    <source>
        <strain evidence="2 3">DSM 45791</strain>
    </source>
</reference>
<dbReference type="InterPro" id="IPR056108">
    <property type="entry name" value="DUF7691"/>
</dbReference>
<dbReference type="Pfam" id="PF24740">
    <property type="entry name" value="DUF7691"/>
    <property type="match status" value="1"/>
</dbReference>
<dbReference type="EMBL" id="QUNO01000009">
    <property type="protein sequence ID" value="REH43836.1"/>
    <property type="molecule type" value="Genomic_DNA"/>
</dbReference>
<evidence type="ECO:0000313" key="2">
    <source>
        <dbReference type="EMBL" id="REH43836.1"/>
    </source>
</evidence>
<feature type="domain" description="DUF7691" evidence="1">
    <location>
        <begin position="81"/>
        <end position="153"/>
    </location>
</feature>
<evidence type="ECO:0000259" key="1">
    <source>
        <dbReference type="Pfam" id="PF24740"/>
    </source>
</evidence>
<dbReference type="AlphaFoldDB" id="A0A3E0HFJ9"/>
<accession>A0A3E0HFJ9</accession>
<name>A0A3E0HFJ9_9PSEU</name>
<evidence type="ECO:0000313" key="3">
    <source>
        <dbReference type="Proteomes" id="UP000256269"/>
    </source>
</evidence>
<sequence length="153" mass="16537">MSYTLAFYTAPLDELTARLEEQGDKGDTEVVAKRAVEFLRELGAPVDAVDHSSAGGEWFRDHFVDEVLGGLIGRDTAAHLVERPLAGTQWSGYPSMGWLTRDEVAAAVAALDEAGDEPLADADDPESEEMLELVNDILHMAAETGQDVVTVYS</sequence>
<dbReference type="Proteomes" id="UP000256269">
    <property type="component" value="Unassembled WGS sequence"/>
</dbReference>
<gene>
    <name evidence="2" type="ORF">BCF44_109382</name>
</gene>
<dbReference type="RefSeq" id="WP_116177248.1">
    <property type="nucleotide sequence ID" value="NZ_CP144375.1"/>
</dbReference>
<keyword evidence="3" id="KW-1185">Reference proteome</keyword>